<dbReference type="Gene3D" id="1.10.287.70">
    <property type="match status" value="1"/>
</dbReference>
<evidence type="ECO:0000313" key="4">
    <source>
        <dbReference type="Proteomes" id="UP000306324"/>
    </source>
</evidence>
<proteinExistence type="predicted"/>
<gene>
    <name evidence="3" type="ORF">ACCUM_3102</name>
</gene>
<feature type="transmembrane region" description="Helical" evidence="1">
    <location>
        <begin position="91"/>
        <end position="115"/>
    </location>
</feature>
<dbReference type="Pfam" id="PF07885">
    <property type="entry name" value="Ion_trans_2"/>
    <property type="match status" value="1"/>
</dbReference>
<feature type="transmembrane region" description="Helical" evidence="1">
    <location>
        <begin position="204"/>
        <end position="226"/>
    </location>
</feature>
<feature type="domain" description="Potassium channel" evidence="2">
    <location>
        <begin position="155"/>
        <end position="219"/>
    </location>
</feature>
<comment type="caution">
    <text evidence="3">The sequence shown here is derived from an EMBL/GenBank/DDBJ whole genome shotgun (WGS) entry which is preliminary data.</text>
</comment>
<dbReference type="SUPFAM" id="SSF81324">
    <property type="entry name" value="Voltage-gated potassium channels"/>
    <property type="match status" value="1"/>
</dbReference>
<dbReference type="InterPro" id="IPR013099">
    <property type="entry name" value="K_chnl_dom"/>
</dbReference>
<protein>
    <submittedName>
        <fullName evidence="3">Kef-type K+ transporter</fullName>
    </submittedName>
</protein>
<reference evidence="3 4" key="1">
    <citation type="submission" date="2019-04" db="EMBL/GenBank/DDBJ databases">
        <title>A novel phosphate-accumulating bacterium identified in bioreactor for phosphate removal from wastewater.</title>
        <authorList>
            <person name="Kotlyarov R.Y."/>
            <person name="Beletsky A.V."/>
            <person name="Kallistova A.Y."/>
            <person name="Dorofeev A.G."/>
            <person name="Nikolaev Y.Y."/>
            <person name="Pimenov N.V."/>
            <person name="Ravin N.V."/>
            <person name="Mardanov A.V."/>
        </authorList>
    </citation>
    <scope>NUCLEOTIDE SEQUENCE [LARGE SCALE GENOMIC DNA]</scope>
    <source>
        <strain evidence="3 4">Bin19</strain>
    </source>
</reference>
<keyword evidence="1" id="KW-1133">Transmembrane helix</keyword>
<keyword evidence="4" id="KW-1185">Reference proteome</keyword>
<dbReference type="AlphaFoldDB" id="A0A5S4EHK7"/>
<keyword evidence="1" id="KW-0472">Membrane</keyword>
<accession>A0A5S4EHK7</accession>
<evidence type="ECO:0000256" key="1">
    <source>
        <dbReference type="SAM" id="Phobius"/>
    </source>
</evidence>
<organism evidence="3 4">
    <name type="scientific">Candidatus Accumulibacter phosphatis</name>
    <dbReference type="NCBI Taxonomy" id="327160"/>
    <lineage>
        <taxon>Bacteria</taxon>
        <taxon>Pseudomonadati</taxon>
        <taxon>Pseudomonadota</taxon>
        <taxon>Betaproteobacteria</taxon>
        <taxon>Candidatus Accumulibacter</taxon>
    </lineage>
</organism>
<sequence length="237" mass="25958">MCLGLPDDGQRSGAVALLYSGAMMTMLILLGPAIEDSVGGTGVLGGVGRSRLPVRRPLHLRLGYGLAARTLARFGKQHIFSKRLMEGSGMILINLAIGLLIMMGCLILQITFALWSVRYAVRRTDEAESGMTLLAGIRTLLMAMVIMMLGNFLQIMLWGSLFFWLGEFTDFHQAVYHSGVNFTSLGYGDVVMSTDRKLLGPLEALNGILMLGLTSAALLGILQHLTRNRQHARNRRH</sequence>
<evidence type="ECO:0000259" key="2">
    <source>
        <dbReference type="Pfam" id="PF07885"/>
    </source>
</evidence>
<dbReference type="Proteomes" id="UP000306324">
    <property type="component" value="Unassembled WGS sequence"/>
</dbReference>
<evidence type="ECO:0000313" key="3">
    <source>
        <dbReference type="EMBL" id="TMQ74782.1"/>
    </source>
</evidence>
<dbReference type="EMBL" id="SWAD01000151">
    <property type="protein sequence ID" value="TMQ74782.1"/>
    <property type="molecule type" value="Genomic_DNA"/>
</dbReference>
<name>A0A5S4EHK7_9PROT</name>
<feature type="transmembrane region" description="Helical" evidence="1">
    <location>
        <begin position="140"/>
        <end position="165"/>
    </location>
</feature>
<feature type="transmembrane region" description="Helical" evidence="1">
    <location>
        <begin position="12"/>
        <end position="34"/>
    </location>
</feature>
<keyword evidence="1" id="KW-0812">Transmembrane</keyword>